<reference evidence="3" key="3">
    <citation type="submission" date="2012-09" db="EMBL/GenBank/DDBJ databases">
        <authorList>
            <consortium name="VectorBase"/>
        </authorList>
    </citation>
    <scope>NUCLEOTIDE SEQUENCE</scope>
    <source>
        <strain evidence="3">Liverpool</strain>
    </source>
</reference>
<reference evidence="3" key="2">
    <citation type="journal article" date="2007" name="Science">
        <title>Genome sequence of Aedes aegypti, a major arbovirus vector.</title>
        <authorList>
            <person name="Nene V."/>
            <person name="Wortman J.R."/>
            <person name="Lawson D."/>
            <person name="Haas B."/>
            <person name="Kodira C."/>
            <person name="Tu Z.J."/>
            <person name="Loftus B."/>
            <person name="Xi Z."/>
            <person name="Megy K."/>
            <person name="Grabherr M."/>
            <person name="Ren Q."/>
            <person name="Zdobnov E.M."/>
            <person name="Lobo N.F."/>
            <person name="Campbell K.S."/>
            <person name="Brown S.E."/>
            <person name="Bonaldo M.F."/>
            <person name="Zhu J."/>
            <person name="Sinkins S.P."/>
            <person name="Hogenkamp D.G."/>
            <person name="Amedeo P."/>
            <person name="Arensburger P."/>
            <person name="Atkinson P.W."/>
            <person name="Bidwell S."/>
            <person name="Biedler J."/>
            <person name="Birney E."/>
            <person name="Bruggner R.V."/>
            <person name="Costas J."/>
            <person name="Coy M.R."/>
            <person name="Crabtree J."/>
            <person name="Crawford M."/>
            <person name="Debruyn B."/>
            <person name="Decaprio D."/>
            <person name="Eiglmeier K."/>
            <person name="Eisenstadt E."/>
            <person name="El-Dorry H."/>
            <person name="Gelbart W.M."/>
            <person name="Gomes S.L."/>
            <person name="Hammond M."/>
            <person name="Hannick L.I."/>
            <person name="Hogan J.R."/>
            <person name="Holmes M.H."/>
            <person name="Jaffe D."/>
            <person name="Johnston J.S."/>
            <person name="Kennedy R.C."/>
            <person name="Koo H."/>
            <person name="Kravitz S."/>
            <person name="Kriventseva E.V."/>
            <person name="Kulp D."/>
            <person name="Labutti K."/>
            <person name="Lee E."/>
            <person name="Li S."/>
            <person name="Lovin D.D."/>
            <person name="Mao C."/>
            <person name="Mauceli E."/>
            <person name="Menck C.F."/>
            <person name="Miller J.R."/>
            <person name="Montgomery P."/>
            <person name="Mori A."/>
            <person name="Nascimento A.L."/>
            <person name="Naveira H.F."/>
            <person name="Nusbaum C."/>
            <person name="O'leary S."/>
            <person name="Orvis J."/>
            <person name="Pertea M."/>
            <person name="Quesneville H."/>
            <person name="Reidenbach K.R."/>
            <person name="Rogers Y.H."/>
            <person name="Roth C.W."/>
            <person name="Schneider J.R."/>
            <person name="Schatz M."/>
            <person name="Shumway M."/>
            <person name="Stanke M."/>
            <person name="Stinson E.O."/>
            <person name="Tubio J.M."/>
            <person name="Vanzee J.P."/>
            <person name="Verjovski-Almeida S."/>
            <person name="Werner D."/>
            <person name="White O."/>
            <person name="Wyder S."/>
            <person name="Zeng Q."/>
            <person name="Zhao Q."/>
            <person name="Zhao Y."/>
            <person name="Hill C.A."/>
            <person name="Raikhel A.S."/>
            <person name="Soares M.B."/>
            <person name="Knudson D.L."/>
            <person name="Lee N.H."/>
            <person name="Galagan J."/>
            <person name="Salzberg S.L."/>
            <person name="Paulsen I.T."/>
            <person name="Dimopoulos G."/>
            <person name="Collins F.H."/>
            <person name="Birren B."/>
            <person name="Fraser-Liggett C.M."/>
            <person name="Severson D.W."/>
        </authorList>
    </citation>
    <scope>NUCLEOTIDE SEQUENCE [LARGE SCALE GENOMIC DNA]</scope>
    <source>
        <strain evidence="3">Liverpool</strain>
    </source>
</reference>
<feature type="signal peptide" evidence="2">
    <location>
        <begin position="1"/>
        <end position="20"/>
    </location>
</feature>
<evidence type="ECO:0000313" key="4">
    <source>
        <dbReference type="Proteomes" id="UP000682892"/>
    </source>
</evidence>
<name>J9HHU3_AEDAE</name>
<keyword evidence="2" id="KW-0732">Signal</keyword>
<dbReference type="PaxDb" id="7159-AAEL017008-PA"/>
<accession>J9HHU3</accession>
<dbReference type="Proteomes" id="UP000682892">
    <property type="component" value="Chromosome 2"/>
</dbReference>
<organism evidence="3 4">
    <name type="scientific">Aedes aegypti</name>
    <name type="common">Yellowfever mosquito</name>
    <name type="synonym">Culex aegypti</name>
    <dbReference type="NCBI Taxonomy" id="7159"/>
    <lineage>
        <taxon>Eukaryota</taxon>
        <taxon>Metazoa</taxon>
        <taxon>Ecdysozoa</taxon>
        <taxon>Arthropoda</taxon>
        <taxon>Hexapoda</taxon>
        <taxon>Insecta</taxon>
        <taxon>Pterygota</taxon>
        <taxon>Neoptera</taxon>
        <taxon>Endopterygota</taxon>
        <taxon>Diptera</taxon>
        <taxon>Nematocera</taxon>
        <taxon>Culicoidea</taxon>
        <taxon>Culicidae</taxon>
        <taxon>Culicinae</taxon>
        <taxon>Aedini</taxon>
        <taxon>Aedes</taxon>
        <taxon>Stegomyia</taxon>
    </lineage>
</organism>
<reference evidence="3" key="1">
    <citation type="submission" date="2005-10" db="EMBL/GenBank/DDBJ databases">
        <authorList>
            <person name="Loftus B.J."/>
            <person name="Nene V.M."/>
            <person name="Hannick L.I."/>
            <person name="Bidwell S."/>
            <person name="Haas B."/>
            <person name="Amedeo P."/>
            <person name="Orvis J."/>
            <person name="Wortman J.R."/>
            <person name="White O.R."/>
            <person name="Salzberg S."/>
            <person name="Shumway M."/>
            <person name="Koo H."/>
            <person name="Zhao Y."/>
            <person name="Holmes M."/>
            <person name="Miller J."/>
            <person name="Schatz M."/>
            <person name="Pop M."/>
            <person name="Pai G."/>
            <person name="Utterback T."/>
            <person name="Rogers Y.-H."/>
            <person name="Kravitz S."/>
            <person name="Fraser C.M."/>
        </authorList>
    </citation>
    <scope>NUCLEOTIDE SEQUENCE</scope>
    <source>
        <strain evidence="3">Liverpool</strain>
    </source>
</reference>
<evidence type="ECO:0000256" key="2">
    <source>
        <dbReference type="SAM" id="SignalP"/>
    </source>
</evidence>
<evidence type="ECO:0000256" key="1">
    <source>
        <dbReference type="SAM" id="MobiDB-lite"/>
    </source>
</evidence>
<sequence>MTFLNTCLFLISLLPSVLLGEEESGGNVRIRKKMRTTKKDKEERLDAGEERNTEKGGRWGAVRSWILALISLVRLDCKTVTNRRGRESIS</sequence>
<proteinExistence type="predicted"/>
<feature type="chain" id="PRO_5014305630" evidence="2">
    <location>
        <begin position="21"/>
        <end position="90"/>
    </location>
</feature>
<feature type="region of interest" description="Disordered" evidence="1">
    <location>
        <begin position="34"/>
        <end position="54"/>
    </location>
</feature>
<dbReference type="EMBL" id="CH477238">
    <property type="protein sequence ID" value="EJY57414.1"/>
    <property type="molecule type" value="Genomic_DNA"/>
</dbReference>
<feature type="compositionally biased region" description="Basic and acidic residues" evidence="1">
    <location>
        <begin position="37"/>
        <end position="54"/>
    </location>
</feature>
<gene>
    <name evidence="3" type="ORF">AaeL_AAEL017008</name>
</gene>
<dbReference type="AlphaFoldDB" id="J9HHU3"/>
<evidence type="ECO:0000313" key="3">
    <source>
        <dbReference type="EMBL" id="EJY57414.1"/>
    </source>
</evidence>
<dbReference type="HOGENOM" id="CLU_2442613_0_0_1"/>
<protein>
    <submittedName>
        <fullName evidence="3">AAEL017008-PA</fullName>
    </submittedName>
</protein>